<keyword evidence="4 9" id="KW-0812">Transmembrane</keyword>
<keyword evidence="2" id="KW-0813">Transport</keyword>
<dbReference type="GO" id="GO:0005886">
    <property type="term" value="C:plasma membrane"/>
    <property type="evidence" value="ECO:0007669"/>
    <property type="project" value="UniProtKB-SubCell"/>
</dbReference>
<comment type="caution">
    <text evidence="10">The sequence shown here is derived from an EMBL/GenBank/DDBJ whole genome shotgun (WGS) entry which is preliminary data.</text>
</comment>
<evidence type="ECO:0000256" key="3">
    <source>
        <dbReference type="ARBA" id="ARBA00022475"/>
    </source>
</evidence>
<keyword evidence="5 9" id="KW-1133">Transmembrane helix</keyword>
<keyword evidence="3" id="KW-1003">Cell membrane</keyword>
<dbReference type="RefSeq" id="XP_030994547.1">
    <property type="nucleotide sequence ID" value="XM_031141380.1"/>
</dbReference>
<evidence type="ECO:0000256" key="6">
    <source>
        <dbReference type="ARBA" id="ARBA00023065"/>
    </source>
</evidence>
<dbReference type="AlphaFoldDB" id="A0A507B1C0"/>
<dbReference type="Pfam" id="PF25539">
    <property type="entry name" value="Bestrophin_2"/>
    <property type="match status" value="2"/>
</dbReference>
<feature type="compositionally biased region" description="Basic and acidic residues" evidence="8">
    <location>
        <begin position="25"/>
        <end position="34"/>
    </location>
</feature>
<reference evidence="10 11" key="1">
    <citation type="submission" date="2019-06" db="EMBL/GenBank/DDBJ databases">
        <title>Draft genome sequence of the filamentous fungus Phialemoniopsis curvata isolated from diesel fuel.</title>
        <authorList>
            <person name="Varaljay V.A."/>
            <person name="Lyon W.J."/>
            <person name="Crouch A.L."/>
            <person name="Drake C.E."/>
            <person name="Hollomon J.M."/>
            <person name="Nadeau L.J."/>
            <person name="Nunn H.S."/>
            <person name="Stevenson B.S."/>
            <person name="Bojanowski C.L."/>
            <person name="Crookes-Goodson W.J."/>
        </authorList>
    </citation>
    <scope>NUCLEOTIDE SEQUENCE [LARGE SCALE GENOMIC DNA]</scope>
    <source>
        <strain evidence="10 11">D216</strain>
    </source>
</reference>
<evidence type="ECO:0000313" key="11">
    <source>
        <dbReference type="Proteomes" id="UP000319257"/>
    </source>
</evidence>
<feature type="compositionally biased region" description="Basic and acidic residues" evidence="8">
    <location>
        <begin position="481"/>
        <end position="491"/>
    </location>
</feature>
<dbReference type="EMBL" id="SKBQ01000039">
    <property type="protein sequence ID" value="TPX12836.1"/>
    <property type="molecule type" value="Genomic_DNA"/>
</dbReference>
<keyword evidence="6" id="KW-0406">Ion transport</keyword>
<keyword evidence="11" id="KW-1185">Reference proteome</keyword>
<evidence type="ECO:0000256" key="4">
    <source>
        <dbReference type="ARBA" id="ARBA00022692"/>
    </source>
</evidence>
<name>A0A507B1C0_9PEZI</name>
<accession>A0A507B1C0</accession>
<feature type="transmembrane region" description="Helical" evidence="9">
    <location>
        <begin position="360"/>
        <end position="379"/>
    </location>
</feature>
<evidence type="ECO:0000256" key="2">
    <source>
        <dbReference type="ARBA" id="ARBA00022448"/>
    </source>
</evidence>
<feature type="transmembrane region" description="Helical" evidence="9">
    <location>
        <begin position="332"/>
        <end position="354"/>
    </location>
</feature>
<dbReference type="STRING" id="1093900.A0A507B1C0"/>
<dbReference type="InParanoid" id="A0A507B1C0"/>
<protein>
    <submittedName>
        <fullName evidence="10">Uncharacterized protein</fullName>
    </submittedName>
</protein>
<evidence type="ECO:0000256" key="7">
    <source>
        <dbReference type="ARBA" id="ARBA00023136"/>
    </source>
</evidence>
<evidence type="ECO:0000313" key="10">
    <source>
        <dbReference type="EMBL" id="TPX12836.1"/>
    </source>
</evidence>
<feature type="region of interest" description="Disordered" evidence="8">
    <location>
        <begin position="1"/>
        <end position="40"/>
    </location>
</feature>
<dbReference type="OrthoDB" id="1368at2759"/>
<feature type="transmembrane region" description="Helical" evidence="9">
    <location>
        <begin position="97"/>
        <end position="114"/>
    </location>
</feature>
<dbReference type="PANTHER" id="PTHR33281">
    <property type="entry name" value="UPF0187 PROTEIN YNEE"/>
    <property type="match status" value="1"/>
</dbReference>
<dbReference type="InterPro" id="IPR044669">
    <property type="entry name" value="YneE/VCCN1/2-like"/>
</dbReference>
<keyword evidence="7 9" id="KW-0472">Membrane</keyword>
<evidence type="ECO:0000256" key="9">
    <source>
        <dbReference type="SAM" id="Phobius"/>
    </source>
</evidence>
<proteinExistence type="predicted"/>
<comment type="subcellular location">
    <subcellularLocation>
        <location evidence="1">Cell membrane</location>
        <topology evidence="1">Multi-pass membrane protein</topology>
    </subcellularLocation>
</comment>
<dbReference type="GeneID" id="41974163"/>
<dbReference type="PANTHER" id="PTHR33281:SF19">
    <property type="entry name" value="VOLTAGE-DEPENDENT ANION CHANNEL-FORMING PROTEIN YNEE"/>
    <property type="match status" value="1"/>
</dbReference>
<dbReference type="GO" id="GO:0005254">
    <property type="term" value="F:chloride channel activity"/>
    <property type="evidence" value="ECO:0007669"/>
    <property type="project" value="InterPro"/>
</dbReference>
<evidence type="ECO:0000256" key="1">
    <source>
        <dbReference type="ARBA" id="ARBA00004651"/>
    </source>
</evidence>
<sequence>MAEEGGHGPAVVTTGLSGGQGGDGHAGHGQDGHQPKQNTLTREDTIPMSPKVYTPNPFSRQQTSLDIDDYFTGPRDIRKHSKWPLFLQMHGSILPKMILPLLFIGCWATAITYVNQKVWPLGVNSILLTVTGFVVGMGLSFRSSTAYERYGEGRRYWGQLILASQTLGRVFWIHATERPQHREKDILAKLTAMNLLTAFAVALKHKLRYEPYTAYEDLSQLVGHIDTLAKQATEEQPEKVAQRRPGPVKAVGEYLGVSFMASNPRKAIKKSTRPLGNVPLEILNYLAAFVDELVANGQLPVPMQQTLAYNNVASLNDILVGTERVLSTPLPIAYAIAISQITWVYVILMPFQLLGSKLEWITIPATLGASYIILGLLFIGREIENPFGQDVNDLPLEDYCAQVAAELDIITSRPRPQARDWIETLDNKVLYPMSTSGYPVWLHRGEDKVREALRQKTEMGFEARKEAMGQDESSTVENSDGLDRSRSKETSGTKTAADQV</sequence>
<evidence type="ECO:0000256" key="5">
    <source>
        <dbReference type="ARBA" id="ARBA00022989"/>
    </source>
</evidence>
<feature type="transmembrane region" description="Helical" evidence="9">
    <location>
        <begin position="126"/>
        <end position="144"/>
    </location>
</feature>
<dbReference type="Proteomes" id="UP000319257">
    <property type="component" value="Unassembled WGS sequence"/>
</dbReference>
<evidence type="ECO:0000256" key="8">
    <source>
        <dbReference type="SAM" id="MobiDB-lite"/>
    </source>
</evidence>
<organism evidence="10 11">
    <name type="scientific">Thyridium curvatum</name>
    <dbReference type="NCBI Taxonomy" id="1093900"/>
    <lineage>
        <taxon>Eukaryota</taxon>
        <taxon>Fungi</taxon>
        <taxon>Dikarya</taxon>
        <taxon>Ascomycota</taxon>
        <taxon>Pezizomycotina</taxon>
        <taxon>Sordariomycetes</taxon>
        <taxon>Sordariomycetidae</taxon>
        <taxon>Thyridiales</taxon>
        <taxon>Thyridiaceae</taxon>
        <taxon>Thyridium</taxon>
    </lineage>
</organism>
<gene>
    <name evidence="10" type="ORF">E0L32_006716</name>
</gene>
<feature type="region of interest" description="Disordered" evidence="8">
    <location>
        <begin position="460"/>
        <end position="500"/>
    </location>
</feature>